<evidence type="ECO:0000313" key="3">
    <source>
        <dbReference type="Proteomes" id="UP000288168"/>
    </source>
</evidence>
<sequence length="339" mass="37861">MRRVRQRIPTRKKQPRKFRELFRPGFTAQLEIDLKPRKRLKTKHPASAQASASQQQAGSTHNANTPSSATIASITTPLPFSVSEDTFTGTYQSPQTSGQPVFSPGFNLLPIDTTAGYHAQQPAPELLTTMDPNDIDGYGFSPYGYTQDTPNINFGTIDPWVQPNSLSTGVWQGQYNMSRPSVQTPTNINTFSQQAEEQQLQSTFDLSSIRVQSFWMRKPNHEWTSIYVYDNPTMRRSYFTLDAVMGADWSQHELMTFPPGNHGREWTRDGGLAPKYWVTADIKGDGLMSFAETTEHVGIYPHPQYPGTTAGLIMGSDLRKKLFPQQGGSNASASQPFSN</sequence>
<keyword evidence="3" id="KW-1185">Reference proteome</keyword>
<feature type="compositionally biased region" description="Low complexity" evidence="1">
    <location>
        <begin position="46"/>
        <end position="69"/>
    </location>
</feature>
<accession>A0A428QAZ6</accession>
<dbReference type="AlphaFoldDB" id="A0A428QAZ6"/>
<feature type="region of interest" description="Disordered" evidence="1">
    <location>
        <begin position="36"/>
        <end position="69"/>
    </location>
</feature>
<organism evidence="2 3">
    <name type="scientific">Fusarium duplospermum</name>
    <dbReference type="NCBI Taxonomy" id="1325734"/>
    <lineage>
        <taxon>Eukaryota</taxon>
        <taxon>Fungi</taxon>
        <taxon>Dikarya</taxon>
        <taxon>Ascomycota</taxon>
        <taxon>Pezizomycotina</taxon>
        <taxon>Sordariomycetes</taxon>
        <taxon>Hypocreomycetidae</taxon>
        <taxon>Hypocreales</taxon>
        <taxon>Nectriaceae</taxon>
        <taxon>Fusarium</taxon>
        <taxon>Fusarium solani species complex</taxon>
    </lineage>
</organism>
<dbReference type="OrthoDB" id="5069860at2759"/>
<dbReference type="EMBL" id="NKCI01000044">
    <property type="protein sequence ID" value="RSL62462.1"/>
    <property type="molecule type" value="Genomic_DNA"/>
</dbReference>
<dbReference type="Proteomes" id="UP000288168">
    <property type="component" value="Unassembled WGS sequence"/>
</dbReference>
<proteinExistence type="predicted"/>
<protein>
    <submittedName>
        <fullName evidence="2">Uncharacterized protein</fullName>
    </submittedName>
</protein>
<name>A0A428QAZ6_9HYPO</name>
<comment type="caution">
    <text evidence="2">The sequence shown here is derived from an EMBL/GenBank/DDBJ whole genome shotgun (WGS) entry which is preliminary data.</text>
</comment>
<evidence type="ECO:0000313" key="2">
    <source>
        <dbReference type="EMBL" id="RSL62462.1"/>
    </source>
</evidence>
<evidence type="ECO:0000256" key="1">
    <source>
        <dbReference type="SAM" id="MobiDB-lite"/>
    </source>
</evidence>
<reference evidence="2 3" key="1">
    <citation type="submission" date="2017-06" db="EMBL/GenBank/DDBJ databases">
        <title>Comparative genomic analysis of Ambrosia Fusariam Clade fungi.</title>
        <authorList>
            <person name="Stajich J.E."/>
            <person name="Carrillo J."/>
            <person name="Kijimoto T."/>
            <person name="Eskalen A."/>
            <person name="O'Donnell K."/>
            <person name="Kasson M."/>
        </authorList>
    </citation>
    <scope>NUCLEOTIDE SEQUENCE [LARGE SCALE GENOMIC DNA]</scope>
    <source>
        <strain evidence="2 3">NRRL62584</strain>
    </source>
</reference>
<gene>
    <name evidence="2" type="ORF">CEP54_005713</name>
</gene>